<keyword evidence="1" id="KW-0812">Transmembrane</keyword>
<reference evidence="2 3" key="1">
    <citation type="journal article" date="2014" name="Int. J. Syst. Evol. Microbiol.">
        <title>Nocardioides zeae sp. nov., isolated from the stem of Zea mays.</title>
        <authorList>
            <person name="Glaeser S.P."/>
            <person name="McInroy J.A."/>
            <person name="Busse H.J."/>
            <person name="Kampfer P."/>
        </authorList>
    </citation>
    <scope>NUCLEOTIDE SEQUENCE [LARGE SCALE GENOMIC DNA]</scope>
    <source>
        <strain evidence="2 3">JCM 30728</strain>
    </source>
</reference>
<dbReference type="EMBL" id="JAAGXA010000013">
    <property type="protein sequence ID" value="NEN80012.1"/>
    <property type="molecule type" value="Genomic_DNA"/>
</dbReference>
<proteinExistence type="predicted"/>
<comment type="caution">
    <text evidence="2">The sequence shown here is derived from an EMBL/GenBank/DDBJ whole genome shotgun (WGS) entry which is preliminary data.</text>
</comment>
<name>A0A6P0HMT0_9ACTN</name>
<sequence length="122" mass="12019">MTPARRVALALGLAVVGAVSGFASVIAGGHWWGIALAAATAAAVFLALPPTRLAWCSFAGGWVAMLLLVLNGNAKGDFAVASDGKGYGILALGFLVALAGVVALAGGLDRRPAGGRPDPPKG</sequence>
<dbReference type="RefSeq" id="WP_163773563.1">
    <property type="nucleotide sequence ID" value="NZ_JAAGXA010000013.1"/>
</dbReference>
<gene>
    <name evidence="2" type="ORF">G3T38_17235</name>
</gene>
<accession>A0A6P0HMT0</accession>
<organism evidence="2 3">
    <name type="scientific">Nocardioides zeae</name>
    <dbReference type="NCBI Taxonomy" id="1457234"/>
    <lineage>
        <taxon>Bacteria</taxon>
        <taxon>Bacillati</taxon>
        <taxon>Actinomycetota</taxon>
        <taxon>Actinomycetes</taxon>
        <taxon>Propionibacteriales</taxon>
        <taxon>Nocardioidaceae</taxon>
        <taxon>Nocardioides</taxon>
    </lineage>
</organism>
<dbReference type="AlphaFoldDB" id="A0A6P0HMT0"/>
<keyword evidence="1" id="KW-1133">Transmembrane helix</keyword>
<feature type="transmembrane region" description="Helical" evidence="1">
    <location>
        <begin position="55"/>
        <end position="74"/>
    </location>
</feature>
<evidence type="ECO:0000313" key="2">
    <source>
        <dbReference type="EMBL" id="NEN80012.1"/>
    </source>
</evidence>
<keyword evidence="1" id="KW-0472">Membrane</keyword>
<dbReference type="Proteomes" id="UP000468687">
    <property type="component" value="Unassembled WGS sequence"/>
</dbReference>
<keyword evidence="3" id="KW-1185">Reference proteome</keyword>
<feature type="transmembrane region" description="Helical" evidence="1">
    <location>
        <begin position="31"/>
        <end position="48"/>
    </location>
</feature>
<feature type="transmembrane region" description="Helical" evidence="1">
    <location>
        <begin position="86"/>
        <end position="108"/>
    </location>
</feature>
<evidence type="ECO:0000313" key="3">
    <source>
        <dbReference type="Proteomes" id="UP000468687"/>
    </source>
</evidence>
<protein>
    <submittedName>
        <fullName evidence="2">Uncharacterized protein</fullName>
    </submittedName>
</protein>
<evidence type="ECO:0000256" key="1">
    <source>
        <dbReference type="SAM" id="Phobius"/>
    </source>
</evidence>